<protein>
    <submittedName>
        <fullName evidence="2">Transposase</fullName>
    </submittedName>
</protein>
<evidence type="ECO:0000313" key="3">
    <source>
        <dbReference type="Proteomes" id="UP000010388"/>
    </source>
</evidence>
<dbReference type="NCBIfam" id="NF033547">
    <property type="entry name" value="transpos_IS1595"/>
    <property type="match status" value="1"/>
</dbReference>
<accession>K9PAQ7</accession>
<dbReference type="InterPro" id="IPR024445">
    <property type="entry name" value="Tnp_ISXO2-like"/>
</dbReference>
<organism evidence="2 3">
    <name type="scientific">Cyanobium gracile (strain ATCC 27147 / PCC 6307)</name>
    <dbReference type="NCBI Taxonomy" id="292564"/>
    <lineage>
        <taxon>Bacteria</taxon>
        <taxon>Bacillati</taxon>
        <taxon>Cyanobacteriota</taxon>
        <taxon>Cyanophyceae</taxon>
        <taxon>Synechococcales</taxon>
        <taxon>Prochlorococcaceae</taxon>
        <taxon>Cyanobium</taxon>
    </lineage>
</organism>
<dbReference type="PANTHER" id="PTHR47163">
    <property type="entry name" value="DDE_TNP_IS1595 DOMAIN-CONTAINING PROTEIN"/>
    <property type="match status" value="1"/>
</dbReference>
<dbReference type="OrthoDB" id="548471at2"/>
<dbReference type="AlphaFoldDB" id="K9PAQ7"/>
<dbReference type="RefSeq" id="WP_015110870.1">
    <property type="nucleotide sequence ID" value="NC_019675.1"/>
</dbReference>
<proteinExistence type="predicted"/>
<dbReference type="PANTHER" id="PTHR47163:SF2">
    <property type="entry name" value="SI:DKEY-17M8.2"/>
    <property type="match status" value="1"/>
</dbReference>
<dbReference type="HOGENOM" id="CLU_044348_1_2_3"/>
<dbReference type="eggNOG" id="COG3677">
    <property type="taxonomic scope" value="Bacteria"/>
</dbReference>
<dbReference type="InterPro" id="IPR024442">
    <property type="entry name" value="Transposase_Zn_ribbon"/>
</dbReference>
<evidence type="ECO:0000313" key="2">
    <source>
        <dbReference type="EMBL" id="AFY30437.1"/>
    </source>
</evidence>
<dbReference type="KEGG" id="cgc:Cyagr_3370"/>
<dbReference type="Pfam" id="PF12762">
    <property type="entry name" value="DDE_Tnp_IS1595"/>
    <property type="match status" value="1"/>
</dbReference>
<gene>
    <name evidence="2" type="ordered locus">Cyagr_3370</name>
</gene>
<dbReference type="InterPro" id="IPR053164">
    <property type="entry name" value="IS1016-like_transposase"/>
</dbReference>
<dbReference type="Pfam" id="PF12760">
    <property type="entry name" value="Zn_ribbon_IS1595"/>
    <property type="match status" value="1"/>
</dbReference>
<evidence type="ECO:0000259" key="1">
    <source>
        <dbReference type="SMART" id="SM01126"/>
    </source>
</evidence>
<dbReference type="SMART" id="SM01126">
    <property type="entry name" value="DDE_Tnp_IS1595"/>
    <property type="match status" value="1"/>
</dbReference>
<feature type="domain" description="ISXO2-like transposase" evidence="1">
    <location>
        <begin position="125"/>
        <end position="268"/>
    </location>
</feature>
<sequence length="303" mass="33978">MSFLSAPYFHDEAAAFAELERILWPDGPVCPRCNGKERITSVKGGRKGLRRCGPCKRQFTVKVGTLLESSHVPLNLWVQAIYLMCCSKKGISSHQLMRVLGVQYKTAWFMTHRIREAMKGGALPPIGGNGAVVEIDETFIGRKPGHKPKRGYSHKNAVLTLVQRGGSARSFHVEGTKAADLLPIIQANVHPSTEVMTDEAGQYKGHGKHFASHGYVSHSQFEWGRGKVHTNTVEGFYSVFKRGMKGVYQHCAEKHLHRYVAEFDFRYNQRAKFGITEQDRTQTALRGMAGKRLTYKSVDRSKS</sequence>
<dbReference type="STRING" id="292564.Cyagr_3370"/>
<reference evidence="3" key="1">
    <citation type="journal article" date="2013" name="Proc. Natl. Acad. Sci. U.S.A.">
        <title>Improving the coverage of the cyanobacterial phylum using diversity-driven genome sequencing.</title>
        <authorList>
            <person name="Shih P.M."/>
            <person name="Wu D."/>
            <person name="Latifi A."/>
            <person name="Axen S.D."/>
            <person name="Fewer D.P."/>
            <person name="Talla E."/>
            <person name="Calteau A."/>
            <person name="Cai F."/>
            <person name="Tandeau de Marsac N."/>
            <person name="Rippka R."/>
            <person name="Herdman M."/>
            <person name="Sivonen K."/>
            <person name="Coursin T."/>
            <person name="Laurent T."/>
            <person name="Goodwin L."/>
            <person name="Nolan M."/>
            <person name="Davenport K.W."/>
            <person name="Han C.S."/>
            <person name="Rubin E.M."/>
            <person name="Eisen J.A."/>
            <person name="Woyke T."/>
            <person name="Gugger M."/>
            <person name="Kerfeld C.A."/>
        </authorList>
    </citation>
    <scope>NUCLEOTIDE SEQUENCE [LARGE SCALE GENOMIC DNA]</scope>
    <source>
        <strain evidence="3">ATCC 27147 / PCC 6307</strain>
    </source>
</reference>
<dbReference type="EMBL" id="CP003495">
    <property type="protein sequence ID" value="AFY30437.1"/>
    <property type="molecule type" value="Genomic_DNA"/>
</dbReference>
<dbReference type="Proteomes" id="UP000010388">
    <property type="component" value="Chromosome"/>
</dbReference>
<name>K9PAQ7_CYAGP</name>